<dbReference type="AlphaFoldDB" id="A0A8J6I3D2"/>
<gene>
    <name evidence="9 11" type="primary">coaD</name>
    <name evidence="11" type="ORF">G5B42_08135</name>
</gene>
<dbReference type="NCBIfam" id="TIGR00125">
    <property type="entry name" value="cyt_tran_rel"/>
    <property type="match status" value="1"/>
</dbReference>
<dbReference type="GO" id="GO:0005737">
    <property type="term" value="C:cytoplasm"/>
    <property type="evidence" value="ECO:0007669"/>
    <property type="project" value="UniProtKB-SubCell"/>
</dbReference>
<evidence type="ECO:0000313" key="12">
    <source>
        <dbReference type="Proteomes" id="UP000657177"/>
    </source>
</evidence>
<keyword evidence="4 9" id="KW-0547">Nucleotide-binding</keyword>
<feature type="binding site" evidence="9">
    <location>
        <begin position="90"/>
        <end position="92"/>
    </location>
    <ligand>
        <name>ATP</name>
        <dbReference type="ChEBI" id="CHEBI:30616"/>
    </ligand>
</feature>
<keyword evidence="5 9" id="KW-0067">ATP-binding</keyword>
<dbReference type="UniPathway" id="UPA00241">
    <property type="reaction ID" value="UER00355"/>
</dbReference>
<comment type="catalytic activity">
    <reaction evidence="8 9">
        <text>(R)-4'-phosphopantetheine + ATP + H(+) = 3'-dephospho-CoA + diphosphate</text>
        <dbReference type="Rhea" id="RHEA:19801"/>
        <dbReference type="ChEBI" id="CHEBI:15378"/>
        <dbReference type="ChEBI" id="CHEBI:30616"/>
        <dbReference type="ChEBI" id="CHEBI:33019"/>
        <dbReference type="ChEBI" id="CHEBI:57328"/>
        <dbReference type="ChEBI" id="CHEBI:61723"/>
        <dbReference type="EC" id="2.7.7.3"/>
    </reaction>
</comment>
<comment type="pathway">
    <text evidence="9">Cofactor biosynthesis; coenzyme A biosynthesis; CoA from (R)-pantothenate: step 4/5.</text>
</comment>
<dbReference type="PANTHER" id="PTHR21342:SF1">
    <property type="entry name" value="PHOSPHOPANTETHEINE ADENYLYLTRANSFERASE"/>
    <property type="match status" value="1"/>
</dbReference>
<evidence type="ECO:0000256" key="4">
    <source>
        <dbReference type="ARBA" id="ARBA00022741"/>
    </source>
</evidence>
<organism evidence="11 12">
    <name type="scientific">Capillibacterium thermochitinicola</name>
    <dbReference type="NCBI Taxonomy" id="2699427"/>
    <lineage>
        <taxon>Bacteria</taxon>
        <taxon>Bacillati</taxon>
        <taxon>Bacillota</taxon>
        <taxon>Capillibacterium</taxon>
    </lineage>
</organism>
<comment type="similarity">
    <text evidence="9">Belongs to the bacterial CoaD family.</text>
</comment>
<protein>
    <recommendedName>
        <fullName evidence="9">Phosphopantetheine adenylyltransferase</fullName>
        <ecNumber evidence="9">2.7.7.3</ecNumber>
    </recommendedName>
    <alternativeName>
        <fullName evidence="9">Dephospho-CoA pyrophosphorylase</fullName>
    </alternativeName>
    <alternativeName>
        <fullName evidence="9">Pantetheine-phosphate adenylyltransferase</fullName>
        <shortName evidence="9">PPAT</shortName>
    </alternativeName>
</protein>
<feature type="binding site" evidence="9">
    <location>
        <position position="100"/>
    </location>
    <ligand>
        <name>ATP</name>
        <dbReference type="ChEBI" id="CHEBI:30616"/>
    </ligand>
</feature>
<evidence type="ECO:0000313" key="11">
    <source>
        <dbReference type="EMBL" id="MBA2133507.1"/>
    </source>
</evidence>
<keyword evidence="7 9" id="KW-0173">Coenzyme A biosynthesis</keyword>
<dbReference type="GO" id="GO:0005524">
    <property type="term" value="F:ATP binding"/>
    <property type="evidence" value="ECO:0007669"/>
    <property type="project" value="UniProtKB-KW"/>
</dbReference>
<evidence type="ECO:0000256" key="2">
    <source>
        <dbReference type="ARBA" id="ARBA00022679"/>
    </source>
</evidence>
<proteinExistence type="inferred from homology"/>
<keyword evidence="6 9" id="KW-0460">Magnesium</keyword>
<evidence type="ECO:0000256" key="1">
    <source>
        <dbReference type="ARBA" id="ARBA00022490"/>
    </source>
</evidence>
<keyword evidence="2 9" id="KW-0808">Transferase</keyword>
<evidence type="ECO:0000256" key="9">
    <source>
        <dbReference type="HAMAP-Rule" id="MF_00151"/>
    </source>
</evidence>
<evidence type="ECO:0000256" key="8">
    <source>
        <dbReference type="ARBA" id="ARBA00029346"/>
    </source>
</evidence>
<feature type="binding site" evidence="9">
    <location>
        <position position="89"/>
    </location>
    <ligand>
        <name>substrate</name>
    </ligand>
</feature>
<evidence type="ECO:0000256" key="6">
    <source>
        <dbReference type="ARBA" id="ARBA00022842"/>
    </source>
</evidence>
<evidence type="ECO:0000256" key="5">
    <source>
        <dbReference type="ARBA" id="ARBA00022840"/>
    </source>
</evidence>
<dbReference type="SUPFAM" id="SSF52374">
    <property type="entry name" value="Nucleotidylyl transferase"/>
    <property type="match status" value="1"/>
</dbReference>
<feature type="binding site" evidence="9">
    <location>
        <position position="9"/>
    </location>
    <ligand>
        <name>substrate</name>
    </ligand>
</feature>
<comment type="caution">
    <text evidence="11">The sequence shown here is derived from an EMBL/GenBank/DDBJ whole genome shotgun (WGS) entry which is preliminary data.</text>
</comment>
<keyword evidence="3 9" id="KW-0548">Nucleotidyltransferase</keyword>
<dbReference type="GO" id="GO:0004595">
    <property type="term" value="F:pantetheine-phosphate adenylyltransferase activity"/>
    <property type="evidence" value="ECO:0007669"/>
    <property type="project" value="UniProtKB-UniRule"/>
</dbReference>
<keyword evidence="12" id="KW-1185">Reference proteome</keyword>
<dbReference type="Proteomes" id="UP000657177">
    <property type="component" value="Unassembled WGS sequence"/>
</dbReference>
<dbReference type="Gene3D" id="3.40.50.620">
    <property type="entry name" value="HUPs"/>
    <property type="match status" value="1"/>
</dbReference>
<dbReference type="EC" id="2.7.7.3" evidence="9"/>
<comment type="function">
    <text evidence="9">Reversibly transfers an adenylyl group from ATP to 4'-phosphopantetheine, yielding dephospho-CoA (dPCoA) and pyrophosphate.</text>
</comment>
<feature type="binding site" evidence="9">
    <location>
        <begin position="9"/>
        <end position="10"/>
    </location>
    <ligand>
        <name>ATP</name>
        <dbReference type="ChEBI" id="CHEBI:30616"/>
    </ligand>
</feature>
<dbReference type="GO" id="GO:0015937">
    <property type="term" value="P:coenzyme A biosynthetic process"/>
    <property type="evidence" value="ECO:0007669"/>
    <property type="project" value="UniProtKB-UniRule"/>
</dbReference>
<comment type="cofactor">
    <cofactor evidence="9">
        <name>Mg(2+)</name>
        <dbReference type="ChEBI" id="CHEBI:18420"/>
    </cofactor>
</comment>
<sequence>MTRAVCPGSFDPVTNGHLDIITRAAEIFDEVIVAVGNNPNKKTLFTIEERVALLKQVIADTGLKNVRVDHFSGLQVDYARAQKAQVIVKGLRALSDFEYEFQMALTNKKLAPELETMFMMTENKYAFLSSSLVKEIVFFGGNPEGLIPPVVLAPLQEKMAKVREKI</sequence>
<keyword evidence="1 9" id="KW-0963">Cytoplasm</keyword>
<dbReference type="InterPro" id="IPR014729">
    <property type="entry name" value="Rossmann-like_a/b/a_fold"/>
</dbReference>
<dbReference type="HAMAP" id="MF_00151">
    <property type="entry name" value="PPAT_bact"/>
    <property type="match status" value="1"/>
</dbReference>
<dbReference type="CDD" id="cd02163">
    <property type="entry name" value="PPAT"/>
    <property type="match status" value="1"/>
</dbReference>
<dbReference type="PRINTS" id="PR01020">
    <property type="entry name" value="LPSBIOSNTHSS"/>
</dbReference>
<name>A0A8J6I3D2_9FIRM</name>
<feature type="domain" description="Cytidyltransferase-like" evidence="10">
    <location>
        <begin position="5"/>
        <end position="135"/>
    </location>
</feature>
<dbReference type="PANTHER" id="PTHR21342">
    <property type="entry name" value="PHOSPHOPANTETHEINE ADENYLYLTRANSFERASE"/>
    <property type="match status" value="1"/>
</dbReference>
<accession>A0A8J6I3D2</accession>
<feature type="binding site" evidence="9">
    <location>
        <position position="17"/>
    </location>
    <ligand>
        <name>ATP</name>
        <dbReference type="ChEBI" id="CHEBI:30616"/>
    </ligand>
</feature>
<evidence type="ECO:0000256" key="3">
    <source>
        <dbReference type="ARBA" id="ARBA00022695"/>
    </source>
</evidence>
<comment type="subunit">
    <text evidence="9">Homohexamer.</text>
</comment>
<feature type="site" description="Transition state stabilizer" evidence="9">
    <location>
        <position position="17"/>
    </location>
</feature>
<dbReference type="InterPro" id="IPR001980">
    <property type="entry name" value="PPAT"/>
</dbReference>
<evidence type="ECO:0000256" key="7">
    <source>
        <dbReference type="ARBA" id="ARBA00022993"/>
    </source>
</evidence>
<reference evidence="11" key="1">
    <citation type="submission" date="2020-06" db="EMBL/GenBank/DDBJ databases">
        <title>Novel chitinolytic bacterium.</title>
        <authorList>
            <person name="Ungkulpasvich U."/>
            <person name="Kosugi A."/>
            <person name="Uke A."/>
        </authorList>
    </citation>
    <scope>NUCLEOTIDE SEQUENCE</scope>
    <source>
        <strain evidence="11">UUS1-1</strain>
    </source>
</reference>
<dbReference type="InterPro" id="IPR004821">
    <property type="entry name" value="Cyt_trans-like"/>
</dbReference>
<feature type="binding site" evidence="9">
    <location>
        <begin position="125"/>
        <end position="131"/>
    </location>
    <ligand>
        <name>ATP</name>
        <dbReference type="ChEBI" id="CHEBI:30616"/>
    </ligand>
</feature>
<dbReference type="EMBL" id="JAAKDE010000015">
    <property type="protein sequence ID" value="MBA2133507.1"/>
    <property type="molecule type" value="Genomic_DNA"/>
</dbReference>
<comment type="caution">
    <text evidence="9">Lacks conserved residue(s) required for the propagation of feature annotation.</text>
</comment>
<dbReference type="NCBIfam" id="TIGR01510">
    <property type="entry name" value="coaD_prev_kdtB"/>
    <property type="match status" value="1"/>
</dbReference>
<feature type="binding site" evidence="9">
    <location>
        <position position="41"/>
    </location>
    <ligand>
        <name>substrate</name>
    </ligand>
</feature>
<dbReference type="RefSeq" id="WP_181339967.1">
    <property type="nucleotide sequence ID" value="NZ_JAAKDE010000015.1"/>
</dbReference>
<comment type="subcellular location">
    <subcellularLocation>
        <location evidence="9">Cytoplasm</location>
    </subcellularLocation>
</comment>
<evidence type="ECO:0000259" key="10">
    <source>
        <dbReference type="Pfam" id="PF01467"/>
    </source>
</evidence>
<dbReference type="Pfam" id="PF01467">
    <property type="entry name" value="CTP_transf_like"/>
    <property type="match status" value="1"/>
</dbReference>